<evidence type="ECO:0000313" key="6">
    <source>
        <dbReference type="EMBL" id="GAA5057777.1"/>
    </source>
</evidence>
<name>A0ABP9KHW0_9NOCA</name>
<evidence type="ECO:0000259" key="5">
    <source>
        <dbReference type="SMART" id="SM00062"/>
    </source>
</evidence>
<evidence type="ECO:0000256" key="4">
    <source>
        <dbReference type="SAM" id="SignalP"/>
    </source>
</evidence>
<feature type="chain" id="PRO_5045117614" evidence="4">
    <location>
        <begin position="23"/>
        <end position="278"/>
    </location>
</feature>
<dbReference type="Gene3D" id="3.40.190.10">
    <property type="entry name" value="Periplasmic binding protein-like II"/>
    <property type="match status" value="2"/>
</dbReference>
<dbReference type="InterPro" id="IPR001638">
    <property type="entry name" value="Solute-binding_3/MltF_N"/>
</dbReference>
<feature type="domain" description="Solute-binding protein family 3/N-terminal" evidence="5">
    <location>
        <begin position="40"/>
        <end position="265"/>
    </location>
</feature>
<dbReference type="SMART" id="SM00062">
    <property type="entry name" value="PBPb"/>
    <property type="match status" value="1"/>
</dbReference>
<comment type="similarity">
    <text evidence="1">Belongs to the bacterial solute-binding protein 3 family.</text>
</comment>
<keyword evidence="3 4" id="KW-0732">Signal</keyword>
<dbReference type="CDD" id="cd13690">
    <property type="entry name" value="PBP2_GluB"/>
    <property type="match status" value="1"/>
</dbReference>
<evidence type="ECO:0000256" key="1">
    <source>
        <dbReference type="ARBA" id="ARBA00010333"/>
    </source>
</evidence>
<feature type="signal peptide" evidence="4">
    <location>
        <begin position="1"/>
        <end position="22"/>
    </location>
</feature>
<organism evidence="6 7">
    <name type="scientific">Nocardia callitridis</name>
    <dbReference type="NCBI Taxonomy" id="648753"/>
    <lineage>
        <taxon>Bacteria</taxon>
        <taxon>Bacillati</taxon>
        <taxon>Actinomycetota</taxon>
        <taxon>Actinomycetes</taxon>
        <taxon>Mycobacteriales</taxon>
        <taxon>Nocardiaceae</taxon>
        <taxon>Nocardia</taxon>
    </lineage>
</organism>
<dbReference type="Proteomes" id="UP001500603">
    <property type="component" value="Unassembled WGS sequence"/>
</dbReference>
<sequence>MRIKRVLGLGIVAVVTVLAVSACGGASDAGTASQHASEGKLTIGVKFDQPGLSVRGEDGAFFGYDIEVAKYVAGKLGVQPDGITFTEAPSAQREDMIANGDVDFVVGTYSITDERKEKVDFAGPYFAAGQSLLARTDSTDISGVESLTGTKKLCSVKGSTAAQNVKENYAKDVQLQELATYSECVDALRARTVDAVTTDDIILAGFAGQTPGELKLIGNTFTVEDYGIGLKKGDKESRDKINDAIQAMIDDGSWLKAFEKEIGPLGDSTLTPPPIDRY</sequence>
<protein>
    <submittedName>
        <fullName evidence="6">Glutamate ABC transporter substrate-binding protein</fullName>
    </submittedName>
</protein>
<dbReference type="EMBL" id="BAABJM010000003">
    <property type="protein sequence ID" value="GAA5057777.1"/>
    <property type="molecule type" value="Genomic_DNA"/>
</dbReference>
<evidence type="ECO:0000313" key="7">
    <source>
        <dbReference type="Proteomes" id="UP001500603"/>
    </source>
</evidence>
<dbReference type="SUPFAM" id="SSF53850">
    <property type="entry name" value="Periplasmic binding protein-like II"/>
    <property type="match status" value="1"/>
</dbReference>
<comment type="caution">
    <text evidence="6">The sequence shown here is derived from an EMBL/GenBank/DDBJ whole genome shotgun (WGS) entry which is preliminary data.</text>
</comment>
<evidence type="ECO:0000256" key="2">
    <source>
        <dbReference type="ARBA" id="ARBA00022448"/>
    </source>
</evidence>
<dbReference type="PANTHER" id="PTHR30085:SF6">
    <property type="entry name" value="ABC TRANSPORTER GLUTAMINE-BINDING PROTEIN GLNH"/>
    <property type="match status" value="1"/>
</dbReference>
<evidence type="ECO:0000256" key="3">
    <source>
        <dbReference type="ARBA" id="ARBA00022729"/>
    </source>
</evidence>
<dbReference type="Pfam" id="PF00497">
    <property type="entry name" value="SBP_bac_3"/>
    <property type="match status" value="1"/>
</dbReference>
<accession>A0ABP9KHW0</accession>
<keyword evidence="2" id="KW-0813">Transport</keyword>
<dbReference type="RefSeq" id="WP_345496729.1">
    <property type="nucleotide sequence ID" value="NZ_BAABJM010000003.1"/>
</dbReference>
<keyword evidence="7" id="KW-1185">Reference proteome</keyword>
<dbReference type="InterPro" id="IPR051455">
    <property type="entry name" value="Bact_solute-bind_prot3"/>
</dbReference>
<reference evidence="7" key="1">
    <citation type="journal article" date="2019" name="Int. J. Syst. Evol. Microbiol.">
        <title>The Global Catalogue of Microorganisms (GCM) 10K type strain sequencing project: providing services to taxonomists for standard genome sequencing and annotation.</title>
        <authorList>
            <consortium name="The Broad Institute Genomics Platform"/>
            <consortium name="The Broad Institute Genome Sequencing Center for Infectious Disease"/>
            <person name="Wu L."/>
            <person name="Ma J."/>
        </authorList>
    </citation>
    <scope>NUCLEOTIDE SEQUENCE [LARGE SCALE GENOMIC DNA]</scope>
    <source>
        <strain evidence="7">JCM 18298</strain>
    </source>
</reference>
<gene>
    <name evidence="6" type="ORF">GCM10023318_36410</name>
</gene>
<dbReference type="PANTHER" id="PTHR30085">
    <property type="entry name" value="AMINO ACID ABC TRANSPORTER PERMEASE"/>
    <property type="match status" value="1"/>
</dbReference>
<proteinExistence type="inferred from homology"/>
<dbReference type="PROSITE" id="PS51257">
    <property type="entry name" value="PROKAR_LIPOPROTEIN"/>
    <property type="match status" value="1"/>
</dbReference>